<comment type="cofactor">
    <cofactor evidence="1">
        <name>Ca(2+)</name>
        <dbReference type="ChEBI" id="CHEBI:29108"/>
    </cofactor>
</comment>
<organism evidence="8 9">
    <name type="scientific">Harryflintia acetispora</name>
    <dbReference type="NCBI Taxonomy" id="1849041"/>
    <lineage>
        <taxon>Bacteria</taxon>
        <taxon>Bacillati</taxon>
        <taxon>Bacillota</taxon>
        <taxon>Clostridia</taxon>
        <taxon>Eubacteriales</taxon>
        <taxon>Oscillospiraceae</taxon>
        <taxon>Harryflintia</taxon>
    </lineage>
</organism>
<evidence type="ECO:0000256" key="1">
    <source>
        <dbReference type="ARBA" id="ARBA00001913"/>
    </source>
</evidence>
<dbReference type="GO" id="GO:0004065">
    <property type="term" value="F:arylsulfatase activity"/>
    <property type="evidence" value="ECO:0007669"/>
    <property type="project" value="TreeGrafter"/>
</dbReference>
<dbReference type="PANTHER" id="PTHR42693">
    <property type="entry name" value="ARYLSULFATASE FAMILY MEMBER"/>
    <property type="match status" value="1"/>
</dbReference>
<dbReference type="SUPFAM" id="SSF53649">
    <property type="entry name" value="Alkaline phosphatase-like"/>
    <property type="match status" value="1"/>
</dbReference>
<evidence type="ECO:0000313" key="8">
    <source>
        <dbReference type="EMBL" id="TCL43461.1"/>
    </source>
</evidence>
<dbReference type="Gene3D" id="3.40.720.10">
    <property type="entry name" value="Alkaline Phosphatase, subunit A"/>
    <property type="match status" value="1"/>
</dbReference>
<accession>A0A9X8UK75</accession>
<dbReference type="PANTHER" id="PTHR42693:SF42">
    <property type="entry name" value="ARYLSULFATASE G"/>
    <property type="match status" value="1"/>
</dbReference>
<keyword evidence="6" id="KW-0106">Calcium</keyword>
<comment type="similarity">
    <text evidence="2">Belongs to the sulfatase family.</text>
</comment>
<dbReference type="CDD" id="cd16155">
    <property type="entry name" value="sulfatase_like"/>
    <property type="match status" value="1"/>
</dbReference>
<proteinExistence type="inferred from homology"/>
<dbReference type="PROSITE" id="PS00149">
    <property type="entry name" value="SULFATASE_2"/>
    <property type="match status" value="1"/>
</dbReference>
<evidence type="ECO:0000256" key="5">
    <source>
        <dbReference type="ARBA" id="ARBA00022801"/>
    </source>
</evidence>
<evidence type="ECO:0000259" key="7">
    <source>
        <dbReference type="Pfam" id="PF00884"/>
    </source>
</evidence>
<comment type="caution">
    <text evidence="8">The sequence shown here is derived from an EMBL/GenBank/DDBJ whole genome shotgun (WGS) entry which is preliminary data.</text>
</comment>
<evidence type="ECO:0000256" key="4">
    <source>
        <dbReference type="ARBA" id="ARBA00022729"/>
    </source>
</evidence>
<gene>
    <name evidence="8" type="ORF">EDD78_10591</name>
</gene>
<evidence type="ECO:0000256" key="3">
    <source>
        <dbReference type="ARBA" id="ARBA00022723"/>
    </source>
</evidence>
<dbReference type="RefSeq" id="WP_132084458.1">
    <property type="nucleotide sequence ID" value="NZ_SLUK01000005.1"/>
</dbReference>
<dbReference type="InterPro" id="IPR050738">
    <property type="entry name" value="Sulfatase"/>
</dbReference>
<dbReference type="Pfam" id="PF00884">
    <property type="entry name" value="Sulfatase"/>
    <property type="match status" value="1"/>
</dbReference>
<evidence type="ECO:0000256" key="2">
    <source>
        <dbReference type="ARBA" id="ARBA00008779"/>
    </source>
</evidence>
<keyword evidence="9" id="KW-1185">Reference proteome</keyword>
<keyword evidence="3" id="KW-0479">Metal-binding</keyword>
<protein>
    <submittedName>
        <fullName evidence="8">Arylsulfatase A-like enzyme</fullName>
    </submittedName>
</protein>
<name>A0A9X8UK75_9FIRM</name>
<dbReference type="Proteomes" id="UP000294682">
    <property type="component" value="Unassembled WGS sequence"/>
</dbReference>
<reference evidence="8 9" key="1">
    <citation type="submission" date="2019-03" db="EMBL/GenBank/DDBJ databases">
        <title>Genomic Encyclopedia of Type Strains, Phase IV (KMG-IV): sequencing the most valuable type-strain genomes for metagenomic binning, comparative biology and taxonomic classification.</title>
        <authorList>
            <person name="Goeker M."/>
        </authorList>
    </citation>
    <scope>NUCLEOTIDE SEQUENCE [LARGE SCALE GENOMIC DNA]</scope>
    <source>
        <strain evidence="8 9">DSM 100433</strain>
    </source>
</reference>
<keyword evidence="4" id="KW-0732">Signal</keyword>
<keyword evidence="5" id="KW-0378">Hydrolase</keyword>
<evidence type="ECO:0000256" key="6">
    <source>
        <dbReference type="ARBA" id="ARBA00022837"/>
    </source>
</evidence>
<dbReference type="AlphaFoldDB" id="A0A9X8UK75"/>
<dbReference type="GO" id="GO:0046872">
    <property type="term" value="F:metal ion binding"/>
    <property type="evidence" value="ECO:0007669"/>
    <property type="project" value="UniProtKB-KW"/>
</dbReference>
<sequence length="480" mass="54891">MKPNILFILTDDQRFDTIHALGNGQIKTPNLDRLVREGTAFTGAHIPSGTVGAVCMPSRAMLNSGRTLYHLCDEGAEIPPSHKTLPETLRENGYTTCGIGKWHNGPGSYARSFCDGAEIFFGGMWDHWNVPTYEFDPSGKYDKMARASISACYDNSTSLHRATHITLGRHSTDLFSERAMDWLRGYEGEDPFYLYLSFMAPHDPRTMPEEFQHMYDPKDIPLPPNFAGMHFDFGVYDMRDEILARYPRQEDEVRRHIADYYAMISHLDWRIGQVLDCLREKGMYENTIIVFSGDNGLAIGQHGLMGKQNCYDHSIRVPLIFAGPGIPRGQVRDGYLYLLDVFPTLCTLSGCEIPGSVEGRDFSRMLYDPEAAVRDTLYAGYADKIRCVKDKRYKLIEYRYRKARIVSEQGEGEGREGLLVETTPMTQLFDLQADPYETVNLAERPGCRGEVERLREEMKRFRDEWGELAHPCGQRFWENF</sequence>
<feature type="domain" description="Sulfatase N-terminal" evidence="7">
    <location>
        <begin position="3"/>
        <end position="350"/>
    </location>
</feature>
<dbReference type="InterPro" id="IPR024607">
    <property type="entry name" value="Sulfatase_CS"/>
</dbReference>
<evidence type="ECO:0000313" key="9">
    <source>
        <dbReference type="Proteomes" id="UP000294682"/>
    </source>
</evidence>
<dbReference type="InterPro" id="IPR017850">
    <property type="entry name" value="Alkaline_phosphatase_core_sf"/>
</dbReference>
<dbReference type="EMBL" id="SLUK01000005">
    <property type="protein sequence ID" value="TCL43461.1"/>
    <property type="molecule type" value="Genomic_DNA"/>
</dbReference>
<dbReference type="InterPro" id="IPR000917">
    <property type="entry name" value="Sulfatase_N"/>
</dbReference>